<dbReference type="EMBL" id="SRPW01001817">
    <property type="protein sequence ID" value="KAG5998902.1"/>
    <property type="molecule type" value="Genomic_DNA"/>
</dbReference>
<gene>
    <name evidence="2" type="ORF">E4U43_002352</name>
</gene>
<sequence>MKISTFASLLVAAVPALGNMDYDVTCRRDNYNGVGGERQYFEQLYHGRRLYRWHECQSFVSARAETDHWNCVFGV</sequence>
<evidence type="ECO:0000313" key="3">
    <source>
        <dbReference type="Proteomes" id="UP000748025"/>
    </source>
</evidence>
<feature type="signal peptide" evidence="1">
    <location>
        <begin position="1"/>
        <end position="18"/>
    </location>
</feature>
<proteinExistence type="predicted"/>
<name>A0A9P7SW72_9HYPO</name>
<feature type="chain" id="PRO_5040251418" evidence="1">
    <location>
        <begin position="19"/>
        <end position="75"/>
    </location>
</feature>
<evidence type="ECO:0000256" key="1">
    <source>
        <dbReference type="SAM" id="SignalP"/>
    </source>
</evidence>
<keyword evidence="3" id="KW-1185">Reference proteome</keyword>
<protein>
    <submittedName>
        <fullName evidence="2">Uncharacterized protein</fullName>
    </submittedName>
</protein>
<accession>A0A9P7SW72</accession>
<evidence type="ECO:0000313" key="2">
    <source>
        <dbReference type="EMBL" id="KAG5998902.1"/>
    </source>
</evidence>
<comment type="caution">
    <text evidence="2">The sequence shown here is derived from an EMBL/GenBank/DDBJ whole genome shotgun (WGS) entry which is preliminary data.</text>
</comment>
<reference evidence="2" key="1">
    <citation type="journal article" date="2020" name="bioRxiv">
        <title>Whole genome comparisons of ergot fungi reveals the divergence and evolution of species within the genus Claviceps are the result of varying mechanisms driving genome evolution and host range expansion.</title>
        <authorList>
            <person name="Wyka S.A."/>
            <person name="Mondo S.J."/>
            <person name="Liu M."/>
            <person name="Dettman J."/>
            <person name="Nalam V."/>
            <person name="Broders K.D."/>
        </authorList>
    </citation>
    <scope>NUCLEOTIDE SEQUENCE</scope>
    <source>
        <strain evidence="2">CCC 602</strain>
    </source>
</reference>
<keyword evidence="1" id="KW-0732">Signal</keyword>
<dbReference type="Proteomes" id="UP000748025">
    <property type="component" value="Unassembled WGS sequence"/>
</dbReference>
<organism evidence="2 3">
    <name type="scientific">Claviceps pusilla</name>
    <dbReference type="NCBI Taxonomy" id="123648"/>
    <lineage>
        <taxon>Eukaryota</taxon>
        <taxon>Fungi</taxon>
        <taxon>Dikarya</taxon>
        <taxon>Ascomycota</taxon>
        <taxon>Pezizomycotina</taxon>
        <taxon>Sordariomycetes</taxon>
        <taxon>Hypocreomycetidae</taxon>
        <taxon>Hypocreales</taxon>
        <taxon>Clavicipitaceae</taxon>
        <taxon>Claviceps</taxon>
    </lineage>
</organism>
<dbReference type="AlphaFoldDB" id="A0A9P7SW72"/>